<accession>A0A1W1Y0J3</accession>
<protein>
    <submittedName>
        <fullName evidence="2">Non-ribosomal peptide synthase domain TIGR01720</fullName>
    </submittedName>
</protein>
<dbReference type="STRING" id="1121291.SAMN02745134_03967"/>
<dbReference type="CDD" id="cd19543">
    <property type="entry name" value="DCL_NRPS"/>
    <property type="match status" value="1"/>
</dbReference>
<organism evidence="2 3">
    <name type="scientific">Clostridium acidisoli DSM 12555</name>
    <dbReference type="NCBI Taxonomy" id="1121291"/>
    <lineage>
        <taxon>Bacteria</taxon>
        <taxon>Bacillati</taxon>
        <taxon>Bacillota</taxon>
        <taxon>Clostridia</taxon>
        <taxon>Eubacteriales</taxon>
        <taxon>Clostridiaceae</taxon>
        <taxon>Clostridium</taxon>
    </lineage>
</organism>
<dbReference type="Gene3D" id="3.30.559.10">
    <property type="entry name" value="Chloramphenicol acetyltransferase-like domain"/>
    <property type="match status" value="1"/>
</dbReference>
<dbReference type="InterPro" id="IPR001242">
    <property type="entry name" value="Condensation_dom"/>
</dbReference>
<keyword evidence="3" id="KW-1185">Reference proteome</keyword>
<dbReference type="Pfam" id="PF00668">
    <property type="entry name" value="Condensation"/>
    <property type="match status" value="1"/>
</dbReference>
<dbReference type="Gene3D" id="3.30.559.30">
    <property type="entry name" value="Nonribosomal peptide synthetase, condensation domain"/>
    <property type="match status" value="1"/>
</dbReference>
<dbReference type="RefSeq" id="WP_242950603.1">
    <property type="nucleotide sequence ID" value="NZ_FWXH01000058.1"/>
</dbReference>
<dbReference type="Proteomes" id="UP000192468">
    <property type="component" value="Unassembled WGS sequence"/>
</dbReference>
<sequence>IGLNNKVLYSLDFSGILIDKKLNIDIRYNDKEYNDETIKALINDYKDNLTKIIKHCMGKDKTEKTAADITKENIRLQELSPYLKDIDNIKNIYPLTPMQEGMLYHTLADDKPELYNEQLAIKIKGQLDIELLKQSFNRLVQRHDVLRTTFDYENFNKNMQIVFRERTSYVEYKDVSKEKFDKELYIKNIMSENRKKGFNLSKNALIKLMVVKIERNTYSLILNNHHIIMDGWCLNIIMMELFKVYNELKYGYKAALKDVVPYSEYIEWLNNRDEKAAKEYWKNYLLDYNEATLLPFKNNKVKGEYKDNQVDFVIEEDVTKKLQTIARNNKITINTILQSIWSILLQKYNNSSDSVFGYVVSGRNPEVKGIENMIGLFINTVPLRVKTKEDMTFKELLANVNKSFIESSKYDFYPLADIQALSEIGEKLINNIMIFENYPVDSEGINNEILTKNDLQIIGFKSEEQTNYNFNVIVSYQDNISIKFNFNESLYSENNVIKIKEHFENLVKQIIENEEVLVNDIEIINEEEKHRLLVEFNDTKADYPRNKTI</sequence>
<feature type="non-terminal residue" evidence="2">
    <location>
        <position position="1"/>
    </location>
</feature>
<proteinExistence type="predicted"/>
<feature type="non-terminal residue" evidence="2">
    <location>
        <position position="549"/>
    </location>
</feature>
<reference evidence="2 3" key="1">
    <citation type="submission" date="2017-04" db="EMBL/GenBank/DDBJ databases">
        <authorList>
            <person name="Afonso C.L."/>
            <person name="Miller P.J."/>
            <person name="Scott M.A."/>
            <person name="Spackman E."/>
            <person name="Goraichik I."/>
            <person name="Dimitrov K.M."/>
            <person name="Suarez D.L."/>
            <person name="Swayne D.E."/>
        </authorList>
    </citation>
    <scope>NUCLEOTIDE SEQUENCE [LARGE SCALE GENOMIC DNA]</scope>
    <source>
        <strain evidence="2 3">DSM 12555</strain>
    </source>
</reference>
<dbReference type="GO" id="GO:0003824">
    <property type="term" value="F:catalytic activity"/>
    <property type="evidence" value="ECO:0007669"/>
    <property type="project" value="InterPro"/>
</dbReference>
<evidence type="ECO:0000313" key="3">
    <source>
        <dbReference type="Proteomes" id="UP000192468"/>
    </source>
</evidence>
<dbReference type="PANTHER" id="PTHR45398">
    <property type="match status" value="1"/>
</dbReference>
<feature type="domain" description="Condensation" evidence="1">
    <location>
        <begin position="90"/>
        <end position="533"/>
    </location>
</feature>
<dbReference type="AlphaFoldDB" id="A0A1W1Y0J3"/>
<dbReference type="SUPFAM" id="SSF52777">
    <property type="entry name" value="CoA-dependent acyltransferases"/>
    <property type="match status" value="2"/>
</dbReference>
<dbReference type="EMBL" id="FWXH01000058">
    <property type="protein sequence ID" value="SMC29647.1"/>
    <property type="molecule type" value="Genomic_DNA"/>
</dbReference>
<evidence type="ECO:0000259" key="1">
    <source>
        <dbReference type="Pfam" id="PF00668"/>
    </source>
</evidence>
<dbReference type="PANTHER" id="PTHR45398:SF1">
    <property type="entry name" value="ENZYME, PUTATIVE (JCVI)-RELATED"/>
    <property type="match status" value="1"/>
</dbReference>
<dbReference type="InterPro" id="IPR023213">
    <property type="entry name" value="CAT-like_dom_sf"/>
</dbReference>
<name>A0A1W1Y0J3_9CLOT</name>
<gene>
    <name evidence="2" type="ORF">SAMN02745134_03967</name>
</gene>
<evidence type="ECO:0000313" key="2">
    <source>
        <dbReference type="EMBL" id="SMC29647.1"/>
    </source>
</evidence>
<dbReference type="GO" id="GO:0008610">
    <property type="term" value="P:lipid biosynthetic process"/>
    <property type="evidence" value="ECO:0007669"/>
    <property type="project" value="UniProtKB-ARBA"/>
</dbReference>